<dbReference type="EMBL" id="JADKMY010000001">
    <property type="protein sequence ID" value="MBF4553140.1"/>
    <property type="molecule type" value="Genomic_DNA"/>
</dbReference>
<keyword evidence="3" id="KW-1133">Transmembrane helix</keyword>
<feature type="compositionally biased region" description="Basic and acidic residues" evidence="2">
    <location>
        <begin position="17"/>
        <end position="29"/>
    </location>
</feature>
<feature type="coiled-coil region" evidence="1">
    <location>
        <begin position="73"/>
        <end position="107"/>
    </location>
</feature>
<feature type="transmembrane region" description="Helical" evidence="3">
    <location>
        <begin position="47"/>
        <end position="67"/>
    </location>
</feature>
<evidence type="ECO:0000256" key="3">
    <source>
        <dbReference type="SAM" id="Phobius"/>
    </source>
</evidence>
<evidence type="ECO:0000256" key="2">
    <source>
        <dbReference type="SAM" id="MobiDB-lite"/>
    </source>
</evidence>
<keyword evidence="1" id="KW-0175">Coiled coil</keyword>
<evidence type="ECO:0000313" key="5">
    <source>
        <dbReference type="Proteomes" id="UP000635902"/>
    </source>
</evidence>
<comment type="caution">
    <text evidence="4">The sequence shown here is derived from an EMBL/GenBank/DDBJ whole genome shotgun (WGS) entry which is preliminary data.</text>
</comment>
<proteinExistence type="predicted"/>
<keyword evidence="5" id="KW-1185">Reference proteome</keyword>
<dbReference type="Pfam" id="PF04977">
    <property type="entry name" value="DivIC"/>
    <property type="match status" value="1"/>
</dbReference>
<feature type="region of interest" description="Disordered" evidence="2">
    <location>
        <begin position="1"/>
        <end position="31"/>
    </location>
</feature>
<feature type="region of interest" description="Disordered" evidence="2">
    <location>
        <begin position="167"/>
        <end position="196"/>
    </location>
</feature>
<keyword evidence="3" id="KW-0472">Membrane</keyword>
<name>A0ABR9ZID0_9CORY</name>
<organism evidence="4 5">
    <name type="scientific">Corynebacterium suicordis DSM 45110</name>
    <dbReference type="NCBI Taxonomy" id="1121369"/>
    <lineage>
        <taxon>Bacteria</taxon>
        <taxon>Bacillati</taxon>
        <taxon>Actinomycetota</taxon>
        <taxon>Actinomycetes</taxon>
        <taxon>Mycobacteriales</taxon>
        <taxon>Corynebacteriaceae</taxon>
        <taxon>Corynebacterium</taxon>
    </lineage>
</organism>
<sequence>MTETKGAPNRGGIPRARSVERQERLRERAQAAPKRAARRFVQLPQQINPMVLAVAAAVVIILGVTIAQPLRNYFEQRAELAELDAKIAQQEQERDRLTAELNRYQNDDYVREQARTRLGLIEPGESAFRIISPNISATAPESTPGADETTPERSAWYQQLWDSISIPDEAALGDPSVDQHHLPTVEEPAAPAAPAQ</sequence>
<keyword evidence="3" id="KW-0812">Transmembrane</keyword>
<dbReference type="InterPro" id="IPR007060">
    <property type="entry name" value="FtsL/DivIC"/>
</dbReference>
<evidence type="ECO:0000256" key="1">
    <source>
        <dbReference type="SAM" id="Coils"/>
    </source>
</evidence>
<protein>
    <submittedName>
        <fullName evidence="4">Septum formation initiator family protein</fullName>
    </submittedName>
</protein>
<accession>A0ABR9ZID0</accession>
<dbReference type="RefSeq" id="WP_194555976.1">
    <property type="nucleotide sequence ID" value="NZ_JADKMY010000001.1"/>
</dbReference>
<evidence type="ECO:0000313" key="4">
    <source>
        <dbReference type="EMBL" id="MBF4553140.1"/>
    </source>
</evidence>
<dbReference type="Proteomes" id="UP000635902">
    <property type="component" value="Unassembled WGS sequence"/>
</dbReference>
<gene>
    <name evidence="4" type="ORF">IRY30_03450</name>
</gene>
<reference evidence="4 5" key="1">
    <citation type="submission" date="2020-10" db="EMBL/GenBank/DDBJ databases">
        <title>Novel species in genus Corynebacterium.</title>
        <authorList>
            <person name="Zhang G."/>
        </authorList>
    </citation>
    <scope>NUCLEOTIDE SEQUENCE [LARGE SCALE GENOMIC DNA]</scope>
    <source>
        <strain evidence="4 5">DSM 45110</strain>
    </source>
</reference>